<feature type="repeat" description="TPR" evidence="1">
    <location>
        <begin position="85"/>
        <end position="118"/>
    </location>
</feature>
<evidence type="ECO:0000256" key="1">
    <source>
        <dbReference type="PROSITE-ProRule" id="PRU00339"/>
    </source>
</evidence>
<evidence type="ECO:0000313" key="4">
    <source>
        <dbReference type="Proteomes" id="UP000001235"/>
    </source>
</evidence>
<dbReference type="KEGG" id="gca:Galf_1460"/>
<dbReference type="InterPro" id="IPR006597">
    <property type="entry name" value="Sel1-like"/>
</dbReference>
<sequence precursor="true">MFRNILCVLLFFMAIPAFAGFDEGLTAYNKNDYLSALQEFKPLAEQGSADAQNALGVMYEKGFGVEKNDGQAIRWYRQAAEQGNENAQFNLGVLFDNRQDYTEAVRWYRKAAEQGNKSGQARLGSLYVLGQGVAADKVQAIQWFRKAAEQGQAGAQYFLGFAYSGGYGLSKDEVQAVYWYRKAVEQGHADAQFNLGVMYASGLGVTKDLEKAMQLYALSAKQGNEPAKNNLADLQKKLLCSHKASTLLFGEALNCTDKTAMRLAGKQAGATATREDNGYWYDLYDSSALLDGTSELAIAYIGEKFAKAYYKFDAMVDAHKVVEVRNMVVSKYGKPATSEGNPSLGPVSYTWKLKDGIRLVVKRDWPDTTVYLEYIHLANYAAMEAEQERQKRVEEEGKRSKQSKAF</sequence>
<dbReference type="EMBL" id="CP002159">
    <property type="protein sequence ID" value="ADL55479.1"/>
    <property type="molecule type" value="Genomic_DNA"/>
</dbReference>
<dbReference type="InterPro" id="IPR011990">
    <property type="entry name" value="TPR-like_helical_dom_sf"/>
</dbReference>
<dbReference type="Proteomes" id="UP000001235">
    <property type="component" value="Chromosome"/>
</dbReference>
<dbReference type="PANTHER" id="PTHR11102">
    <property type="entry name" value="SEL-1-LIKE PROTEIN"/>
    <property type="match status" value="1"/>
</dbReference>
<keyword evidence="4" id="KW-1185">Reference proteome</keyword>
<dbReference type="Gene3D" id="1.25.40.10">
    <property type="entry name" value="Tetratricopeptide repeat domain"/>
    <property type="match status" value="2"/>
</dbReference>
<name>D9SG32_GALCS</name>
<dbReference type="HOGENOM" id="CLU_677490_0_0_4"/>
<dbReference type="SUPFAM" id="SSF81901">
    <property type="entry name" value="HCP-like"/>
    <property type="match status" value="1"/>
</dbReference>
<dbReference type="STRING" id="395494.Galf_1460"/>
<dbReference type="SUPFAM" id="SSF48452">
    <property type="entry name" value="TPR-like"/>
    <property type="match status" value="1"/>
</dbReference>
<dbReference type="eggNOG" id="COG0790">
    <property type="taxonomic scope" value="Bacteria"/>
</dbReference>
<protein>
    <submittedName>
        <fullName evidence="3">Sel1 domain protein repeat-containing protein</fullName>
    </submittedName>
</protein>
<feature type="chain" id="PRO_5003128189" evidence="2">
    <location>
        <begin position="20"/>
        <end position="406"/>
    </location>
</feature>
<evidence type="ECO:0000313" key="3">
    <source>
        <dbReference type="EMBL" id="ADL55479.1"/>
    </source>
</evidence>
<dbReference type="AlphaFoldDB" id="D9SG32"/>
<dbReference type="PROSITE" id="PS50005">
    <property type="entry name" value="TPR"/>
    <property type="match status" value="1"/>
</dbReference>
<accession>D9SG32</accession>
<dbReference type="InterPro" id="IPR050767">
    <property type="entry name" value="Sel1_AlgK"/>
</dbReference>
<gene>
    <name evidence="3" type="ordered locus">Galf_1460</name>
</gene>
<dbReference type="RefSeq" id="WP_013293418.1">
    <property type="nucleotide sequence ID" value="NC_014394.1"/>
</dbReference>
<feature type="signal peptide" evidence="2">
    <location>
        <begin position="1"/>
        <end position="19"/>
    </location>
</feature>
<organism evidence="3 4">
    <name type="scientific">Gallionella capsiferriformans (strain ES-2)</name>
    <name type="common">Gallionella ferruginea capsiferriformans (strain ES-2)</name>
    <dbReference type="NCBI Taxonomy" id="395494"/>
    <lineage>
        <taxon>Bacteria</taxon>
        <taxon>Pseudomonadati</taxon>
        <taxon>Pseudomonadota</taxon>
        <taxon>Betaproteobacteria</taxon>
        <taxon>Nitrosomonadales</taxon>
        <taxon>Gallionellaceae</taxon>
        <taxon>Gallionella</taxon>
    </lineage>
</organism>
<dbReference type="InterPro" id="IPR019734">
    <property type="entry name" value="TPR_rpt"/>
</dbReference>
<reference evidence="3 4" key="1">
    <citation type="submission" date="2010-08" db="EMBL/GenBank/DDBJ databases">
        <title>Complete sequence of Gallionella capsiferriformans ES-2.</title>
        <authorList>
            <consortium name="US DOE Joint Genome Institute"/>
            <person name="Lucas S."/>
            <person name="Copeland A."/>
            <person name="Lapidus A."/>
            <person name="Cheng J.-F."/>
            <person name="Bruce D."/>
            <person name="Goodwin L."/>
            <person name="Pitluck S."/>
            <person name="Chertkov O."/>
            <person name="Davenport K.W."/>
            <person name="Detter J.C."/>
            <person name="Han C."/>
            <person name="Tapia R."/>
            <person name="Land M."/>
            <person name="Hauser L."/>
            <person name="Chang Y.-J."/>
            <person name="Jeffries C."/>
            <person name="Kyrpides N."/>
            <person name="Ivanova N."/>
            <person name="Mikhailova N."/>
            <person name="Shelobolina E.S."/>
            <person name="Picardal F."/>
            <person name="Roden E."/>
            <person name="Emerson D."/>
            <person name="Woyke T."/>
        </authorList>
    </citation>
    <scope>NUCLEOTIDE SEQUENCE [LARGE SCALE GENOMIC DNA]</scope>
    <source>
        <strain evidence="3 4">ES-2</strain>
    </source>
</reference>
<keyword evidence="1" id="KW-0802">TPR repeat</keyword>
<dbReference type="SMART" id="SM00671">
    <property type="entry name" value="SEL1"/>
    <property type="match status" value="5"/>
</dbReference>
<dbReference type="OrthoDB" id="5365194at2"/>
<dbReference type="Pfam" id="PF08238">
    <property type="entry name" value="Sel1"/>
    <property type="match status" value="5"/>
</dbReference>
<proteinExistence type="predicted"/>
<keyword evidence="2" id="KW-0732">Signal</keyword>
<evidence type="ECO:0000256" key="2">
    <source>
        <dbReference type="SAM" id="SignalP"/>
    </source>
</evidence>
<dbReference type="PANTHER" id="PTHR11102:SF160">
    <property type="entry name" value="ERAD-ASSOCIATED E3 UBIQUITIN-PROTEIN LIGASE COMPONENT HRD3"/>
    <property type="match status" value="1"/>
</dbReference>